<dbReference type="EMBL" id="JASNQZ010000003">
    <property type="protein sequence ID" value="KAL0958900.1"/>
    <property type="molecule type" value="Genomic_DNA"/>
</dbReference>
<feature type="chain" id="PRO_5045752695" description="Transmembrane protein" evidence="2">
    <location>
        <begin position="22"/>
        <end position="217"/>
    </location>
</feature>
<feature type="transmembrane region" description="Helical" evidence="1">
    <location>
        <begin position="156"/>
        <end position="182"/>
    </location>
</feature>
<keyword evidence="1" id="KW-1133">Transmembrane helix</keyword>
<keyword evidence="1" id="KW-0472">Membrane</keyword>
<sequence>MMSFKTLSLIATVAFAAFTSASPMPAPAPVAELAMRGGGYTPLPVILDNCHKSLIPLALDLKASIDLKSKVALDVQIKASVLNIKAVIKVAIDAVNACKANSSDKCRSHNGVPYVVKDIALLVKLILNVVFTAIWDVMCLVGILKVHLIRPLLCTIADLVADLLVLVFGLVDGLLFAVLAIIGQVAGIILTLGSTKLIGCLGGLLGFLPLPFLPKLF</sequence>
<reference evidence="4" key="1">
    <citation type="submission" date="2024-06" db="EMBL/GenBank/DDBJ databases">
        <title>Multi-omics analyses provide insights into the biosynthesis of the anticancer antibiotic pleurotin in Hohenbuehelia grisea.</title>
        <authorList>
            <person name="Weaver J.A."/>
            <person name="Alberti F."/>
        </authorList>
    </citation>
    <scope>NUCLEOTIDE SEQUENCE [LARGE SCALE GENOMIC DNA]</scope>
    <source>
        <strain evidence="4">T-177</strain>
    </source>
</reference>
<accession>A0ABR3JUP2</accession>
<protein>
    <recommendedName>
        <fullName evidence="5">Transmembrane protein</fullName>
    </recommendedName>
</protein>
<name>A0ABR3JUP2_9AGAR</name>
<evidence type="ECO:0000256" key="2">
    <source>
        <dbReference type="SAM" id="SignalP"/>
    </source>
</evidence>
<keyword evidence="1" id="KW-0812">Transmembrane</keyword>
<comment type="caution">
    <text evidence="3">The sequence shown here is derived from an EMBL/GenBank/DDBJ whole genome shotgun (WGS) entry which is preliminary data.</text>
</comment>
<dbReference type="Proteomes" id="UP001556367">
    <property type="component" value="Unassembled WGS sequence"/>
</dbReference>
<evidence type="ECO:0000313" key="4">
    <source>
        <dbReference type="Proteomes" id="UP001556367"/>
    </source>
</evidence>
<feature type="signal peptide" evidence="2">
    <location>
        <begin position="1"/>
        <end position="21"/>
    </location>
</feature>
<proteinExistence type="predicted"/>
<feature type="transmembrane region" description="Helical" evidence="1">
    <location>
        <begin position="119"/>
        <end position="144"/>
    </location>
</feature>
<evidence type="ECO:0000313" key="3">
    <source>
        <dbReference type="EMBL" id="KAL0958900.1"/>
    </source>
</evidence>
<organism evidence="3 4">
    <name type="scientific">Hohenbuehelia grisea</name>
    <dbReference type="NCBI Taxonomy" id="104357"/>
    <lineage>
        <taxon>Eukaryota</taxon>
        <taxon>Fungi</taxon>
        <taxon>Dikarya</taxon>
        <taxon>Basidiomycota</taxon>
        <taxon>Agaricomycotina</taxon>
        <taxon>Agaricomycetes</taxon>
        <taxon>Agaricomycetidae</taxon>
        <taxon>Agaricales</taxon>
        <taxon>Pleurotineae</taxon>
        <taxon>Pleurotaceae</taxon>
        <taxon>Hohenbuehelia</taxon>
    </lineage>
</organism>
<keyword evidence="2" id="KW-0732">Signal</keyword>
<evidence type="ECO:0000256" key="1">
    <source>
        <dbReference type="SAM" id="Phobius"/>
    </source>
</evidence>
<gene>
    <name evidence="3" type="ORF">HGRIS_014218</name>
</gene>
<evidence type="ECO:0008006" key="5">
    <source>
        <dbReference type="Google" id="ProtNLM"/>
    </source>
</evidence>
<keyword evidence="4" id="KW-1185">Reference proteome</keyword>
<feature type="transmembrane region" description="Helical" evidence="1">
    <location>
        <begin position="188"/>
        <end position="213"/>
    </location>
</feature>